<dbReference type="PROSITE" id="PS50109">
    <property type="entry name" value="HIS_KIN"/>
    <property type="match status" value="1"/>
</dbReference>
<evidence type="ECO:0000256" key="9">
    <source>
        <dbReference type="ARBA" id="ARBA00023170"/>
    </source>
</evidence>
<dbReference type="PROSITE" id="PS50046">
    <property type="entry name" value="PHYTOCHROME_2"/>
    <property type="match status" value="1"/>
</dbReference>
<evidence type="ECO:0000256" key="8">
    <source>
        <dbReference type="ARBA" id="ARBA00022991"/>
    </source>
</evidence>
<evidence type="ECO:0000313" key="13">
    <source>
        <dbReference type="EMBL" id="WNG50443.1"/>
    </source>
</evidence>
<dbReference type="InterPro" id="IPR016132">
    <property type="entry name" value="Phyto_chromo_attachment"/>
</dbReference>
<comment type="similarity">
    <text evidence="2">In the N-terminal section; belongs to the phytochrome family.</text>
</comment>
<evidence type="ECO:0000256" key="7">
    <source>
        <dbReference type="ARBA" id="ARBA00022777"/>
    </source>
</evidence>
<evidence type="ECO:0000256" key="2">
    <source>
        <dbReference type="ARBA" id="ARBA00006402"/>
    </source>
</evidence>
<evidence type="ECO:0000256" key="10">
    <source>
        <dbReference type="SAM" id="Coils"/>
    </source>
</evidence>
<evidence type="ECO:0000256" key="3">
    <source>
        <dbReference type="ARBA" id="ARBA00012438"/>
    </source>
</evidence>
<accession>A0ABY9X4V8</accession>
<keyword evidence="4" id="KW-0600">Photoreceptor protein</keyword>
<dbReference type="PANTHER" id="PTHR43047:SF72">
    <property type="entry name" value="OSMOSENSING HISTIDINE PROTEIN KINASE SLN1"/>
    <property type="match status" value="1"/>
</dbReference>
<keyword evidence="6" id="KW-0808">Transferase</keyword>
<evidence type="ECO:0000256" key="4">
    <source>
        <dbReference type="ARBA" id="ARBA00022543"/>
    </source>
</evidence>
<evidence type="ECO:0000313" key="14">
    <source>
        <dbReference type="Proteomes" id="UP001611383"/>
    </source>
</evidence>
<dbReference type="InterPro" id="IPR005467">
    <property type="entry name" value="His_kinase_dom"/>
</dbReference>
<evidence type="ECO:0000256" key="6">
    <source>
        <dbReference type="ARBA" id="ARBA00022679"/>
    </source>
</evidence>
<keyword evidence="5" id="KW-0716">Sensory transduction</keyword>
<dbReference type="InterPro" id="IPR001294">
    <property type="entry name" value="Phytochrome"/>
</dbReference>
<dbReference type="Pfam" id="PF02518">
    <property type="entry name" value="HATPase_c"/>
    <property type="match status" value="1"/>
</dbReference>
<organism evidence="13 14">
    <name type="scientific">Archangium minus</name>
    <dbReference type="NCBI Taxonomy" id="83450"/>
    <lineage>
        <taxon>Bacteria</taxon>
        <taxon>Pseudomonadati</taxon>
        <taxon>Myxococcota</taxon>
        <taxon>Myxococcia</taxon>
        <taxon>Myxococcales</taxon>
        <taxon>Cystobacterineae</taxon>
        <taxon>Archangiaceae</taxon>
        <taxon>Archangium</taxon>
    </lineage>
</organism>
<keyword evidence="14" id="KW-1185">Reference proteome</keyword>
<dbReference type="InterPro" id="IPR036890">
    <property type="entry name" value="HATPase_C_sf"/>
</dbReference>
<dbReference type="Pfam" id="PF00360">
    <property type="entry name" value="PHY"/>
    <property type="match status" value="1"/>
</dbReference>
<dbReference type="InterPro" id="IPR003594">
    <property type="entry name" value="HATPase_dom"/>
</dbReference>
<comment type="catalytic activity">
    <reaction evidence="1">
        <text>ATP + protein L-histidine = ADP + protein N-phospho-L-histidine.</text>
        <dbReference type="EC" id="2.7.13.3"/>
    </reaction>
</comment>
<dbReference type="PRINTS" id="PR01033">
    <property type="entry name" value="PHYTOCHROME"/>
</dbReference>
<dbReference type="SUPFAM" id="SSF55874">
    <property type="entry name" value="ATPase domain of HSP90 chaperone/DNA topoisomerase II/histidine kinase"/>
    <property type="match status" value="1"/>
</dbReference>
<evidence type="ECO:0000256" key="1">
    <source>
        <dbReference type="ARBA" id="ARBA00000085"/>
    </source>
</evidence>
<sequence length="746" mass="83044">MKTITSLPGQVVDLTNCAREPIHIPGSIQPHGVLFTLHEPSLTVAQVSANTADVLGIEPEPLLGRPLDGLLDEGALGLLAEALRSERPQENNPFPVTVGARAFDGIVHRHLGATFLELEPVRNVEEEGAWPLQRLLQRAISRLQAAKSLRELCDTATTEVRRLTGFERVTVYRFDAEDNGEVLSEDKLEGLDAYLGLHYPSSDIPQQARRLYVLNWLRIIPDRDYRPAPILPNLRPDTQQPLDLSFSVLRSVSPIHVEYMRNLGLRASMSISLVHGERLWGLISCGNHSSPRYLPYALRAACELIGRITSQLIGVMEEFEKLELRKKLRGHQERLVGAMRAEEEEALAGLVKPPGDLLALAGASGAAVFSEGRCWTVGRVPSGEAMTGLVAWLRETVKEGLFHTKALSGLYPPAEAFKDVASGLLAVSLPKPVPDYVLWFRPEIIQTVNWGGDPTKPVEREGQELRLHPRRSFELWKEVVRSTSLPWTPTELEAAADLRRYAIEVDLGHQVIREQKAVQARDDLVAVVSHDLKNPLGIIHLQVGFILRALPLDREGPWRRIQNSADRIQRATERMNNLIRDLLDLAKIEAGRFAVEPMPEELESLLEECLEIFKPLAEQKRLSITQKASHPEARVLADRERLFQVLSNLIGNAIKFTPEGGSIQLTGETEGKVVRFAVKDTGTGIPEEQLPNLFNRYWQAKERAREGTGLGLYIAKGIIEAHGGKLWVESQVGSGSTFFFTLPRVA</sequence>
<dbReference type="CDD" id="cd16922">
    <property type="entry name" value="HATPase_EvgS-ArcB-TorS-like"/>
    <property type="match status" value="1"/>
</dbReference>
<reference evidence="13 14" key="1">
    <citation type="submission" date="2019-08" db="EMBL/GenBank/DDBJ databases">
        <title>Archangium and Cystobacter genomes.</title>
        <authorList>
            <person name="Chen I.-C.K."/>
            <person name="Wielgoss S."/>
        </authorList>
    </citation>
    <scope>NUCLEOTIDE SEQUENCE [LARGE SCALE GENOMIC DNA]</scope>
    <source>
        <strain evidence="13 14">Cbm 6</strain>
    </source>
</reference>
<dbReference type="Pfam" id="PF01590">
    <property type="entry name" value="GAF"/>
    <property type="match status" value="1"/>
</dbReference>
<feature type="domain" description="Histidine kinase" evidence="12">
    <location>
        <begin position="527"/>
        <end position="746"/>
    </location>
</feature>
<dbReference type="SUPFAM" id="SSF55781">
    <property type="entry name" value="GAF domain-like"/>
    <property type="match status" value="2"/>
</dbReference>
<dbReference type="RefSeq" id="WP_395809521.1">
    <property type="nucleotide sequence ID" value="NZ_CP043494.1"/>
</dbReference>
<keyword evidence="10" id="KW-0175">Coiled coil</keyword>
<dbReference type="InterPro" id="IPR013654">
    <property type="entry name" value="PAS_2"/>
</dbReference>
<gene>
    <name evidence="13" type="ORF">F0U60_44675</name>
</gene>
<keyword evidence="9" id="KW-0675">Receptor</keyword>
<keyword evidence="8" id="KW-0157">Chromophore</keyword>
<dbReference type="SMART" id="SM00065">
    <property type="entry name" value="GAF"/>
    <property type="match status" value="1"/>
</dbReference>
<dbReference type="PANTHER" id="PTHR43047">
    <property type="entry name" value="TWO-COMPONENT HISTIDINE PROTEIN KINASE"/>
    <property type="match status" value="1"/>
</dbReference>
<dbReference type="InterPro" id="IPR029016">
    <property type="entry name" value="GAF-like_dom_sf"/>
</dbReference>
<keyword evidence="7" id="KW-0418">Kinase</keyword>
<dbReference type="InterPro" id="IPR035965">
    <property type="entry name" value="PAS-like_dom_sf"/>
</dbReference>
<dbReference type="InterPro" id="IPR043150">
    <property type="entry name" value="Phytochrome_PHY_sf"/>
</dbReference>
<dbReference type="SUPFAM" id="SSF55785">
    <property type="entry name" value="PYP-like sensor domain (PAS domain)"/>
    <property type="match status" value="1"/>
</dbReference>
<dbReference type="EC" id="2.7.13.3" evidence="3"/>
<proteinExistence type="inferred from homology"/>
<evidence type="ECO:0000256" key="5">
    <source>
        <dbReference type="ARBA" id="ARBA00022606"/>
    </source>
</evidence>
<protein>
    <recommendedName>
        <fullName evidence="3">histidine kinase</fullName>
        <ecNumber evidence="3">2.7.13.3</ecNumber>
    </recommendedName>
</protein>
<dbReference type="Gene3D" id="3.30.450.40">
    <property type="match status" value="1"/>
</dbReference>
<evidence type="ECO:0000259" key="12">
    <source>
        <dbReference type="PROSITE" id="PS50109"/>
    </source>
</evidence>
<feature type="coiled-coil region" evidence="10">
    <location>
        <begin position="561"/>
        <end position="588"/>
    </location>
</feature>
<dbReference type="InterPro" id="IPR003018">
    <property type="entry name" value="GAF"/>
</dbReference>
<dbReference type="EMBL" id="CP043494">
    <property type="protein sequence ID" value="WNG50443.1"/>
    <property type="molecule type" value="Genomic_DNA"/>
</dbReference>
<dbReference type="Gene3D" id="3.30.450.270">
    <property type="match status" value="1"/>
</dbReference>
<dbReference type="InterPro" id="IPR013515">
    <property type="entry name" value="Phytochrome_cen-reg"/>
</dbReference>
<dbReference type="Pfam" id="PF00512">
    <property type="entry name" value="HisKA"/>
    <property type="match status" value="1"/>
</dbReference>
<dbReference type="Gene3D" id="3.30.450.20">
    <property type="entry name" value="PAS domain"/>
    <property type="match status" value="1"/>
</dbReference>
<evidence type="ECO:0000259" key="11">
    <source>
        <dbReference type="PROSITE" id="PS50046"/>
    </source>
</evidence>
<dbReference type="Gene3D" id="1.10.287.130">
    <property type="match status" value="1"/>
</dbReference>
<dbReference type="Pfam" id="PF08446">
    <property type="entry name" value="PAS_2"/>
    <property type="match status" value="1"/>
</dbReference>
<dbReference type="SMART" id="SM00387">
    <property type="entry name" value="HATPase_c"/>
    <property type="match status" value="1"/>
</dbReference>
<dbReference type="Gene3D" id="3.30.565.10">
    <property type="entry name" value="Histidine kinase-like ATPase, C-terminal domain"/>
    <property type="match status" value="1"/>
</dbReference>
<name>A0ABY9X4V8_9BACT</name>
<dbReference type="Proteomes" id="UP001611383">
    <property type="component" value="Chromosome"/>
</dbReference>
<dbReference type="SMART" id="SM00388">
    <property type="entry name" value="HisKA"/>
    <property type="match status" value="1"/>
</dbReference>
<dbReference type="InterPro" id="IPR036097">
    <property type="entry name" value="HisK_dim/P_sf"/>
</dbReference>
<dbReference type="InterPro" id="IPR003661">
    <property type="entry name" value="HisK_dim/P_dom"/>
</dbReference>
<dbReference type="CDD" id="cd00082">
    <property type="entry name" value="HisKA"/>
    <property type="match status" value="1"/>
</dbReference>
<dbReference type="SUPFAM" id="SSF47384">
    <property type="entry name" value="Homodimeric domain of signal transducing histidine kinase"/>
    <property type="match status" value="1"/>
</dbReference>
<feature type="domain" description="Phytochrome chromophore attachment site" evidence="11">
    <location>
        <begin position="148"/>
        <end position="307"/>
    </location>
</feature>